<keyword evidence="3" id="KW-1185">Reference proteome</keyword>
<feature type="chain" id="PRO_5003939565" evidence="1">
    <location>
        <begin position="19"/>
        <end position="205"/>
    </location>
</feature>
<evidence type="ECO:0000313" key="3">
    <source>
        <dbReference type="Proteomes" id="UP000031512"/>
    </source>
</evidence>
<keyword evidence="1" id="KW-0732">Signal</keyword>
<dbReference type="RefSeq" id="XP_004830471.1">
    <property type="nucleotide sequence ID" value="XM_004830414.1"/>
</dbReference>
<name>L0AZ16_THEEQ</name>
<evidence type="ECO:0000256" key="1">
    <source>
        <dbReference type="SAM" id="SignalP"/>
    </source>
</evidence>
<sequence>MRLFILVPILATIKLCSAGWPCCCGGGNKDDDEGSDVHTRPRGAFRPKKVSPEHSRIYLLSSEDSVGHEGAQSNPQKPIILDLANPDKTNMNIYESDRNKVKYDEYFPNDGFYVSSVVKSGTEIWKAYGEEICTGASMYSKEDSSLLSLTIHSKSGFSVKCFERRDECWYTVGEMRSFLAKLDKMRRSRLFSSSSSGRSSPTLSQ</sequence>
<dbReference type="GeneID" id="15805291"/>
<accession>L0AZ16</accession>
<evidence type="ECO:0000313" key="2">
    <source>
        <dbReference type="EMBL" id="AFZ80805.1"/>
    </source>
</evidence>
<feature type="signal peptide" evidence="1">
    <location>
        <begin position="1"/>
        <end position="18"/>
    </location>
</feature>
<dbReference type="KEGG" id="beq:BEWA_002120"/>
<dbReference type="Pfam" id="PF04385">
    <property type="entry name" value="FAINT"/>
    <property type="match status" value="1"/>
</dbReference>
<dbReference type="EMBL" id="CP001670">
    <property type="protein sequence ID" value="AFZ80805.1"/>
    <property type="molecule type" value="Genomic_DNA"/>
</dbReference>
<dbReference type="VEuPathDB" id="PiroplasmaDB:BEWA_002120"/>
<dbReference type="InterPro" id="IPR007480">
    <property type="entry name" value="DUF529"/>
</dbReference>
<gene>
    <name evidence="2" type="ORF">BEWA_002120</name>
</gene>
<protein>
    <submittedName>
        <fullName evidence="2">Signal peptide-containing protein</fullName>
    </submittedName>
</protein>
<proteinExistence type="predicted"/>
<reference evidence="2 3" key="1">
    <citation type="journal article" date="2012" name="BMC Genomics">
        <title>Comparative genomic analysis and phylogenetic position of Theileria equi.</title>
        <authorList>
            <person name="Kappmeyer L.S."/>
            <person name="Thiagarajan M."/>
            <person name="Herndon D.R."/>
            <person name="Ramsay J.D."/>
            <person name="Caler E."/>
            <person name="Djikeng A."/>
            <person name="Gillespie J.J."/>
            <person name="Lau A.O."/>
            <person name="Roalson E.H."/>
            <person name="Silva J.C."/>
            <person name="Silva M.G."/>
            <person name="Suarez C.E."/>
            <person name="Ueti M.W."/>
            <person name="Nene V.M."/>
            <person name="Mealey R.H."/>
            <person name="Knowles D.P."/>
            <person name="Brayton K.A."/>
        </authorList>
    </citation>
    <scope>NUCLEOTIDE SEQUENCE [LARGE SCALE GENOMIC DNA]</scope>
    <source>
        <strain evidence="2 3">WA</strain>
    </source>
</reference>
<organism evidence="2 3">
    <name type="scientific">Theileria equi strain WA</name>
    <dbReference type="NCBI Taxonomy" id="1537102"/>
    <lineage>
        <taxon>Eukaryota</taxon>
        <taxon>Sar</taxon>
        <taxon>Alveolata</taxon>
        <taxon>Apicomplexa</taxon>
        <taxon>Aconoidasida</taxon>
        <taxon>Piroplasmida</taxon>
        <taxon>Theileriidae</taxon>
        <taxon>Theileria</taxon>
    </lineage>
</organism>
<dbReference type="AlphaFoldDB" id="L0AZ16"/>
<dbReference type="Proteomes" id="UP000031512">
    <property type="component" value="Chromosome 3"/>
</dbReference>